<accession>A0A0F9F6X1</accession>
<gene>
    <name evidence="2" type="ORF">LCGC14_1987700</name>
</gene>
<feature type="compositionally biased region" description="Basic residues" evidence="1">
    <location>
        <begin position="7"/>
        <end position="22"/>
    </location>
</feature>
<reference evidence="2" key="1">
    <citation type="journal article" date="2015" name="Nature">
        <title>Complex archaea that bridge the gap between prokaryotes and eukaryotes.</title>
        <authorList>
            <person name="Spang A."/>
            <person name="Saw J.H."/>
            <person name="Jorgensen S.L."/>
            <person name="Zaremba-Niedzwiedzka K."/>
            <person name="Martijn J."/>
            <person name="Lind A.E."/>
            <person name="van Eijk R."/>
            <person name="Schleper C."/>
            <person name="Guy L."/>
            <person name="Ettema T.J."/>
        </authorList>
    </citation>
    <scope>NUCLEOTIDE SEQUENCE</scope>
</reference>
<dbReference type="AlphaFoldDB" id="A0A0F9F6X1"/>
<proteinExistence type="predicted"/>
<name>A0A0F9F6X1_9ZZZZ</name>
<sequence>MSVYSRTQHKKGKHPRWNHKNYHRKNRLIKKRRILRKSGWKLKYPEIFILSEDIPYIVRRNKE</sequence>
<dbReference type="EMBL" id="LAZR01022355">
    <property type="protein sequence ID" value="KKL82149.1"/>
    <property type="molecule type" value="Genomic_DNA"/>
</dbReference>
<organism evidence="2">
    <name type="scientific">marine sediment metagenome</name>
    <dbReference type="NCBI Taxonomy" id="412755"/>
    <lineage>
        <taxon>unclassified sequences</taxon>
        <taxon>metagenomes</taxon>
        <taxon>ecological metagenomes</taxon>
    </lineage>
</organism>
<feature type="region of interest" description="Disordered" evidence="1">
    <location>
        <begin position="1"/>
        <end position="22"/>
    </location>
</feature>
<evidence type="ECO:0000313" key="2">
    <source>
        <dbReference type="EMBL" id="KKL82149.1"/>
    </source>
</evidence>
<comment type="caution">
    <text evidence="2">The sequence shown here is derived from an EMBL/GenBank/DDBJ whole genome shotgun (WGS) entry which is preliminary data.</text>
</comment>
<evidence type="ECO:0000256" key="1">
    <source>
        <dbReference type="SAM" id="MobiDB-lite"/>
    </source>
</evidence>
<protein>
    <submittedName>
        <fullName evidence="2">Uncharacterized protein</fullName>
    </submittedName>
</protein>